<dbReference type="PANTHER" id="PTHR24412">
    <property type="entry name" value="KELCH PROTEIN"/>
    <property type="match status" value="1"/>
</dbReference>
<evidence type="ECO:0000256" key="1">
    <source>
        <dbReference type="ARBA" id="ARBA00022441"/>
    </source>
</evidence>
<proteinExistence type="predicted"/>
<dbReference type="PANTHER" id="PTHR24412:SF491">
    <property type="entry name" value="KELCH REPEAT AND BTB DOMAIN-CONTAINING PROTEIN 12"/>
    <property type="match status" value="1"/>
</dbReference>
<dbReference type="Gene3D" id="2.120.10.80">
    <property type="entry name" value="Kelch-type beta propeller"/>
    <property type="match status" value="2"/>
</dbReference>
<accession>A0ABP8Q3C9</accession>
<organism evidence="3 4">
    <name type="scientific">Hymenobacter ginsengisoli</name>
    <dbReference type="NCBI Taxonomy" id="1051626"/>
    <lineage>
        <taxon>Bacteria</taxon>
        <taxon>Pseudomonadati</taxon>
        <taxon>Bacteroidota</taxon>
        <taxon>Cytophagia</taxon>
        <taxon>Cytophagales</taxon>
        <taxon>Hymenobacteraceae</taxon>
        <taxon>Hymenobacter</taxon>
    </lineage>
</organism>
<protein>
    <submittedName>
        <fullName evidence="3">Kelch repeat-containing protein</fullName>
    </submittedName>
</protein>
<evidence type="ECO:0000256" key="2">
    <source>
        <dbReference type="ARBA" id="ARBA00022737"/>
    </source>
</evidence>
<keyword evidence="2" id="KW-0677">Repeat</keyword>
<dbReference type="Pfam" id="PF01344">
    <property type="entry name" value="Kelch_1"/>
    <property type="match status" value="1"/>
</dbReference>
<dbReference type="InterPro" id="IPR015915">
    <property type="entry name" value="Kelch-typ_b-propeller"/>
</dbReference>
<evidence type="ECO:0000313" key="4">
    <source>
        <dbReference type="Proteomes" id="UP001501243"/>
    </source>
</evidence>
<dbReference type="Proteomes" id="UP001501243">
    <property type="component" value="Unassembled WGS sequence"/>
</dbReference>
<dbReference type="SUPFAM" id="SSF117281">
    <property type="entry name" value="Kelch motif"/>
    <property type="match status" value="2"/>
</dbReference>
<dbReference type="InterPro" id="IPR006652">
    <property type="entry name" value="Kelch_1"/>
</dbReference>
<comment type="caution">
    <text evidence="3">The sequence shown here is derived from an EMBL/GenBank/DDBJ whole genome shotgun (WGS) entry which is preliminary data.</text>
</comment>
<keyword evidence="4" id="KW-1185">Reference proteome</keyword>
<gene>
    <name evidence="3" type="ORF">GCM10023172_11180</name>
</gene>
<keyword evidence="1" id="KW-0880">Kelch repeat</keyword>
<sequence>MLALLLVLGGLGLSSCHKDDTTTVYGNWQKGNSFPGTARSNAVSFVVNGIAYVGTGIDANSVKYSDFYSFNPATGSWLRLTPFPGVARYNATAFSVGSFGYVGTGYDGTNYLKDMWKFDPSQNTATTTTVGTTVTTTTTAGKWTQIADLPANPGTTGRYGAVAGSAGNFGYVGCGFDGNNEKDFYKYDPSKDSWSTFAGFPGDKRTNAVSFTINNVMYVGTGINNGQYVTDFYAYDPAKDAWTAKNQLANISNSTASYDYSKVARSQAVAFTVGNFGYVVTGNNGAVATSCYQYDPAQDIWTAMNPFLGAGRNSAVGFGIGNFGYVGTGYSGSTRFDDFWTFDPNVTQQ</sequence>
<reference evidence="4" key="1">
    <citation type="journal article" date="2019" name="Int. J. Syst. Evol. Microbiol.">
        <title>The Global Catalogue of Microorganisms (GCM) 10K type strain sequencing project: providing services to taxonomists for standard genome sequencing and annotation.</title>
        <authorList>
            <consortium name="The Broad Institute Genomics Platform"/>
            <consortium name="The Broad Institute Genome Sequencing Center for Infectious Disease"/>
            <person name="Wu L."/>
            <person name="Ma J."/>
        </authorList>
    </citation>
    <scope>NUCLEOTIDE SEQUENCE [LARGE SCALE GENOMIC DNA]</scope>
    <source>
        <strain evidence="4">JCM 17841</strain>
    </source>
</reference>
<dbReference type="EMBL" id="BAABGQ010000005">
    <property type="protein sequence ID" value="GAA4496967.1"/>
    <property type="molecule type" value="Genomic_DNA"/>
</dbReference>
<name>A0ABP8Q3C9_9BACT</name>
<evidence type="ECO:0000313" key="3">
    <source>
        <dbReference type="EMBL" id="GAA4496967.1"/>
    </source>
</evidence>